<reference evidence="4 5" key="1">
    <citation type="journal article" date="2014" name="Genome Announc.">
        <title>Complete Genome Sequence of the Model Rhizosphere Strain Azospirillum brasilense Az39, Successfully Applied in Agriculture.</title>
        <authorList>
            <person name="Rivera D."/>
            <person name="Revale S."/>
            <person name="Molina R."/>
            <person name="Gualpa J."/>
            <person name="Puente M."/>
            <person name="Maroniche G."/>
            <person name="Paris G."/>
            <person name="Baker D."/>
            <person name="Clavijo B."/>
            <person name="McLay K."/>
            <person name="Spaepen S."/>
            <person name="Perticari A."/>
            <person name="Vazquez M."/>
            <person name="Wisniewski-Dye F."/>
            <person name="Watkins C."/>
            <person name="Martinez-Abarca F."/>
            <person name="Vanderleyden J."/>
            <person name="Cassan F."/>
        </authorList>
    </citation>
    <scope>NUCLEOTIDE SEQUENCE [LARGE SCALE GENOMIC DNA]</scope>
    <source>
        <strain evidence="4 5">Az39</strain>
        <plasmid evidence="4">AbAZ39_p1</plasmid>
    </source>
</reference>
<dbReference type="AlphaFoldDB" id="A0A060DIB1"/>
<dbReference type="KEGG" id="abq:ABAZ39_18270"/>
<evidence type="ECO:0000313" key="5">
    <source>
        <dbReference type="Proteomes" id="UP000027186"/>
    </source>
</evidence>
<dbReference type="FunFam" id="3.40.50.720:FF:000084">
    <property type="entry name" value="Short-chain dehydrogenase reductase"/>
    <property type="match status" value="1"/>
</dbReference>
<dbReference type="CDD" id="cd05233">
    <property type="entry name" value="SDR_c"/>
    <property type="match status" value="1"/>
</dbReference>
<dbReference type="InterPro" id="IPR036291">
    <property type="entry name" value="NAD(P)-bd_dom_sf"/>
</dbReference>
<dbReference type="GO" id="GO:0016491">
    <property type="term" value="F:oxidoreductase activity"/>
    <property type="evidence" value="ECO:0007669"/>
    <property type="project" value="UniProtKB-KW"/>
</dbReference>
<accession>A0A060DIB1</accession>
<gene>
    <name evidence="4" type="ORF">ABAZ39_18270</name>
</gene>
<dbReference type="EMBL" id="CP007794">
    <property type="protein sequence ID" value="AIB13886.1"/>
    <property type="molecule type" value="Genomic_DNA"/>
</dbReference>
<evidence type="ECO:0000256" key="1">
    <source>
        <dbReference type="ARBA" id="ARBA00006484"/>
    </source>
</evidence>
<evidence type="ECO:0000259" key="3">
    <source>
        <dbReference type="SMART" id="SM00822"/>
    </source>
</evidence>
<proteinExistence type="inferred from homology"/>
<dbReference type="Gene3D" id="3.40.50.720">
    <property type="entry name" value="NAD(P)-binding Rossmann-like Domain"/>
    <property type="match status" value="1"/>
</dbReference>
<evidence type="ECO:0000256" key="2">
    <source>
        <dbReference type="ARBA" id="ARBA00023002"/>
    </source>
</evidence>
<comment type="similarity">
    <text evidence="1">Belongs to the short-chain dehydrogenases/reductases (SDR) family.</text>
</comment>
<sequence length="256" mass="26390">MSRDMSPLVDLTGRHVLVTGASAGIGRATALLAARLGARVTLNGRDAGRLAETLVLLPGEGHRTAAFDLSDSDAVPGWVKAQADAGGPIAGLAHCAGVQVGKPVRGVDRAFFDGILHANLLSALALARGLRQKGCHAETAALVLVSSVAAEIGQPGNVVYSAAKGGLVSATRGLAMEFLRDGIRVNCVAPAMVETEMMERFRRTTTAEQFEAIRAAHPMGFGKPEDVASAIAFLLSPASGWINGVMLPVDGGYLAT</sequence>
<name>A0A060DIB1_9PROT</name>
<evidence type="ECO:0000313" key="4">
    <source>
        <dbReference type="EMBL" id="AIB13886.1"/>
    </source>
</evidence>
<dbReference type="PANTHER" id="PTHR43477:SF1">
    <property type="entry name" value="DIHYDROANTICAPSIN 7-DEHYDROGENASE"/>
    <property type="match status" value="1"/>
</dbReference>
<dbReference type="InterPro" id="IPR057326">
    <property type="entry name" value="KR_dom"/>
</dbReference>
<geneLocation type="plasmid" evidence="4 5">
    <name>AbAZ39_p1</name>
</geneLocation>
<dbReference type="PRINTS" id="PR00081">
    <property type="entry name" value="GDHRDH"/>
</dbReference>
<dbReference type="SMART" id="SM00822">
    <property type="entry name" value="PKS_KR"/>
    <property type="match status" value="1"/>
</dbReference>
<dbReference type="PANTHER" id="PTHR43477">
    <property type="entry name" value="DIHYDROANTICAPSIN 7-DEHYDROGENASE"/>
    <property type="match status" value="1"/>
</dbReference>
<keyword evidence="2" id="KW-0560">Oxidoreductase</keyword>
<keyword evidence="4" id="KW-0614">Plasmid</keyword>
<dbReference type="InterPro" id="IPR002347">
    <property type="entry name" value="SDR_fam"/>
</dbReference>
<protein>
    <submittedName>
        <fullName evidence="4">Short-chain dehydrogenase</fullName>
    </submittedName>
</protein>
<organism evidence="4 5">
    <name type="scientific">Azospirillum argentinense</name>
    <dbReference type="NCBI Taxonomy" id="2970906"/>
    <lineage>
        <taxon>Bacteria</taxon>
        <taxon>Pseudomonadati</taxon>
        <taxon>Pseudomonadota</taxon>
        <taxon>Alphaproteobacteria</taxon>
        <taxon>Rhodospirillales</taxon>
        <taxon>Azospirillaceae</taxon>
        <taxon>Azospirillum</taxon>
    </lineage>
</organism>
<dbReference type="SUPFAM" id="SSF51735">
    <property type="entry name" value="NAD(P)-binding Rossmann-fold domains"/>
    <property type="match status" value="1"/>
</dbReference>
<feature type="domain" description="Ketoreductase" evidence="3">
    <location>
        <begin position="14"/>
        <end position="182"/>
    </location>
</feature>
<dbReference type="Proteomes" id="UP000027186">
    <property type="component" value="Plasmid AbAZ39_p1"/>
</dbReference>
<dbReference type="InterPro" id="IPR051122">
    <property type="entry name" value="SDR_DHRS6-like"/>
</dbReference>
<dbReference type="Pfam" id="PF13561">
    <property type="entry name" value="adh_short_C2"/>
    <property type="match status" value="1"/>
</dbReference>